<gene>
    <name evidence="8" type="primary">lpxL</name>
    <name evidence="8" type="synonym">htrB</name>
    <name evidence="8" type="ORF">Dform_00687</name>
</gene>
<dbReference type="STRING" id="1839801.Dform_00687"/>
<evidence type="ECO:0000256" key="6">
    <source>
        <dbReference type="ARBA" id="ARBA00023315"/>
    </source>
</evidence>
<evidence type="ECO:0000313" key="8">
    <source>
        <dbReference type="EMBL" id="APV44042.1"/>
    </source>
</evidence>
<protein>
    <submittedName>
        <fullName evidence="8">Kdo(2)-lipid IV(A) lauroyltransferase</fullName>
        <ecNumber evidence="8">2.3.1.241</ecNumber>
    </submittedName>
</protein>
<dbReference type="PANTHER" id="PTHR30606">
    <property type="entry name" value="LIPID A BIOSYNTHESIS LAUROYL ACYLTRANSFERASE"/>
    <property type="match status" value="1"/>
</dbReference>
<keyword evidence="2" id="KW-1003">Cell membrane</keyword>
<evidence type="ECO:0000256" key="7">
    <source>
        <dbReference type="SAM" id="Phobius"/>
    </source>
</evidence>
<dbReference type="EMBL" id="CP018258">
    <property type="protein sequence ID" value="APV44042.1"/>
    <property type="molecule type" value="Genomic_DNA"/>
</dbReference>
<dbReference type="GO" id="GO:0008913">
    <property type="term" value="F:Kdo2-lipid IVA acyltransferase activity"/>
    <property type="evidence" value="ECO:0007669"/>
    <property type="project" value="UniProtKB-EC"/>
</dbReference>
<evidence type="ECO:0000256" key="2">
    <source>
        <dbReference type="ARBA" id="ARBA00022475"/>
    </source>
</evidence>
<dbReference type="GO" id="GO:0005886">
    <property type="term" value="C:plasma membrane"/>
    <property type="evidence" value="ECO:0007669"/>
    <property type="project" value="UniProtKB-SubCell"/>
</dbReference>
<name>A0A1P8F6R8_9CHLR</name>
<keyword evidence="9" id="KW-1185">Reference proteome</keyword>
<keyword evidence="7" id="KW-0812">Transmembrane</keyword>
<dbReference type="Proteomes" id="UP000185934">
    <property type="component" value="Chromosome"/>
</dbReference>
<dbReference type="PANTHER" id="PTHR30606:SF10">
    <property type="entry name" value="PHOSPHATIDYLINOSITOL MANNOSIDE ACYLTRANSFERASE"/>
    <property type="match status" value="1"/>
</dbReference>
<evidence type="ECO:0000313" key="9">
    <source>
        <dbReference type="Proteomes" id="UP000185934"/>
    </source>
</evidence>
<evidence type="ECO:0000256" key="1">
    <source>
        <dbReference type="ARBA" id="ARBA00004533"/>
    </source>
</evidence>
<accession>A0A1P8F6R8</accession>
<dbReference type="Pfam" id="PF03279">
    <property type="entry name" value="Lip_A_acyltrans"/>
    <property type="match status" value="1"/>
</dbReference>
<reference evidence="9" key="1">
    <citation type="submission" date="2016-11" db="EMBL/GenBank/DDBJ databases">
        <title>Dehalogenimonas formicexedens sp. nov., a chlorinated alkane respiring bacterium isolated from contaminated groundwater.</title>
        <authorList>
            <person name="Key T.A."/>
            <person name="Bowman K.S."/>
            <person name="Lee I."/>
            <person name="Chun J."/>
            <person name="Albuquerque L."/>
            <person name="da Costa M.S."/>
            <person name="Rainey F.A."/>
            <person name="Moe W.M."/>
        </authorList>
    </citation>
    <scope>NUCLEOTIDE SEQUENCE [LARGE SCALE GENOMIC DNA]</scope>
    <source>
        <strain evidence="9">NSZ-14</strain>
    </source>
</reference>
<evidence type="ECO:0000256" key="4">
    <source>
        <dbReference type="ARBA" id="ARBA00022679"/>
    </source>
</evidence>
<keyword evidence="4 8" id="KW-0808">Transferase</keyword>
<dbReference type="InterPro" id="IPR004960">
    <property type="entry name" value="LipA_acyltrans"/>
</dbReference>
<keyword evidence="5 7" id="KW-0472">Membrane</keyword>
<dbReference type="AlphaFoldDB" id="A0A1P8F6R8"/>
<evidence type="ECO:0000256" key="5">
    <source>
        <dbReference type="ARBA" id="ARBA00023136"/>
    </source>
</evidence>
<sequence>MWQYYAFRIAGFSLAFLPRKAGYFVAGFLAGFIYLAAPGLRRSIADNQRRSSGLGNDDKEVRRLVKGVLANTARNYFDLVKLPRLKRHELGRLFKVNGKEYLDAALGRGKGVVLVTAHMSGYDMAIQWLTLQSVKTTVLVEPINPPKLLNHVTSLRQSHGISFLSPQTDTLGKLFKCLHRGEALLFASDRDIDQNGIGVKFFGEETTMPTIAVRFALKTGAALVPVFSRRAGKGYEINFEPAVDLAGNGSSEGLAGNVERVVRVMERYIRKDSDQWVVLNRVWPEIPAKASKHGATGEPATG</sequence>
<keyword evidence="7" id="KW-1133">Transmembrane helix</keyword>
<dbReference type="OrthoDB" id="144195at2"/>
<keyword evidence="6 8" id="KW-0012">Acyltransferase</keyword>
<dbReference type="KEGG" id="dfo:Dform_00687"/>
<keyword evidence="3" id="KW-0997">Cell inner membrane</keyword>
<dbReference type="EC" id="2.3.1.241" evidence="8"/>
<comment type="subcellular location">
    <subcellularLocation>
        <location evidence="1">Cell inner membrane</location>
    </subcellularLocation>
</comment>
<proteinExistence type="predicted"/>
<dbReference type="CDD" id="cd07984">
    <property type="entry name" value="LPLAT_LABLAT-like"/>
    <property type="match status" value="1"/>
</dbReference>
<feature type="transmembrane region" description="Helical" evidence="7">
    <location>
        <begin position="21"/>
        <end position="40"/>
    </location>
</feature>
<dbReference type="RefSeq" id="WP_158513460.1">
    <property type="nucleotide sequence ID" value="NZ_CP018258.1"/>
</dbReference>
<organism evidence="8 9">
    <name type="scientific">Dehalogenimonas formicexedens</name>
    <dbReference type="NCBI Taxonomy" id="1839801"/>
    <lineage>
        <taxon>Bacteria</taxon>
        <taxon>Bacillati</taxon>
        <taxon>Chloroflexota</taxon>
        <taxon>Dehalococcoidia</taxon>
        <taxon>Dehalococcoidales</taxon>
        <taxon>Dehalococcoidaceae</taxon>
        <taxon>Dehalogenimonas</taxon>
    </lineage>
</organism>
<dbReference type="GO" id="GO:0009247">
    <property type="term" value="P:glycolipid biosynthetic process"/>
    <property type="evidence" value="ECO:0007669"/>
    <property type="project" value="UniProtKB-ARBA"/>
</dbReference>
<evidence type="ECO:0000256" key="3">
    <source>
        <dbReference type="ARBA" id="ARBA00022519"/>
    </source>
</evidence>